<name>A0A2H0NJ88_9BACT</name>
<dbReference type="Pfam" id="PF13359">
    <property type="entry name" value="DDE_Tnp_4"/>
    <property type="match status" value="1"/>
</dbReference>
<evidence type="ECO:0000256" key="2">
    <source>
        <dbReference type="ARBA" id="ARBA00022723"/>
    </source>
</evidence>
<evidence type="ECO:0000259" key="4">
    <source>
        <dbReference type="Pfam" id="PF13359"/>
    </source>
</evidence>
<keyword evidence="2" id="KW-0479">Metal-binding</keyword>
<protein>
    <recommendedName>
        <fullName evidence="4">DDE Tnp4 domain-containing protein</fullName>
    </recommendedName>
</protein>
<comment type="caution">
    <text evidence="5">The sequence shown here is derived from an EMBL/GenBank/DDBJ whole genome shotgun (WGS) entry which is preliminary data.</text>
</comment>
<feature type="transmembrane region" description="Helical" evidence="3">
    <location>
        <begin position="68"/>
        <end position="90"/>
    </location>
</feature>
<evidence type="ECO:0000256" key="3">
    <source>
        <dbReference type="SAM" id="Phobius"/>
    </source>
</evidence>
<evidence type="ECO:0000313" key="5">
    <source>
        <dbReference type="EMBL" id="PIR08932.1"/>
    </source>
</evidence>
<keyword evidence="3" id="KW-0812">Transmembrane</keyword>
<proteinExistence type="predicted"/>
<organism evidence="5 6">
    <name type="scientific">Candidatus Gottesmanbacteria bacterium CG11_big_fil_rev_8_21_14_0_20_37_11</name>
    <dbReference type="NCBI Taxonomy" id="1974575"/>
    <lineage>
        <taxon>Bacteria</taxon>
        <taxon>Candidatus Gottesmaniibacteriota</taxon>
    </lineage>
</organism>
<evidence type="ECO:0000256" key="1">
    <source>
        <dbReference type="ARBA" id="ARBA00001968"/>
    </source>
</evidence>
<dbReference type="GO" id="GO:0046872">
    <property type="term" value="F:metal ion binding"/>
    <property type="evidence" value="ECO:0007669"/>
    <property type="project" value="UniProtKB-KW"/>
</dbReference>
<sequence>MITVNKLFNNPILLKRCTGLNQSQFREMVVRITPLWNQSEAKRLSEKKRVRAIGAGHPYHLKTIEEKLLCILFWYKIYPAFWLLGMLLGFDAGNVCKLIKKMRPFIEKVADPELGLYFKRVVKNIQKGRKRISSFEDLEREFPDIAEIFIDTTEQQRLRPKKQVQKRYYSGKKKRHTIKTQLVVGKTGRILLVSKPYAGKHHDYDIFQRERTAATIPKQSHAYLDRGFQGVKKDFPDLHWFTPNKCNRWKRILTRSEKIFNTKLAKKRIKVEHIISRLKKYAILGSVFRNRITYYRTDFRNIAALTNFRLSFVT</sequence>
<dbReference type="EMBL" id="PCWS01000009">
    <property type="protein sequence ID" value="PIR08932.1"/>
    <property type="molecule type" value="Genomic_DNA"/>
</dbReference>
<evidence type="ECO:0000313" key="6">
    <source>
        <dbReference type="Proteomes" id="UP000230707"/>
    </source>
</evidence>
<feature type="domain" description="DDE Tnp4" evidence="4">
    <location>
        <begin position="150"/>
        <end position="307"/>
    </location>
</feature>
<accession>A0A2H0NJ88</accession>
<comment type="cofactor">
    <cofactor evidence="1">
        <name>a divalent metal cation</name>
        <dbReference type="ChEBI" id="CHEBI:60240"/>
    </cofactor>
</comment>
<keyword evidence="3" id="KW-0472">Membrane</keyword>
<gene>
    <name evidence="5" type="ORF">COV53_00385</name>
</gene>
<keyword evidence="3" id="KW-1133">Transmembrane helix</keyword>
<dbReference type="AlphaFoldDB" id="A0A2H0NJ88"/>
<dbReference type="Proteomes" id="UP000230707">
    <property type="component" value="Unassembled WGS sequence"/>
</dbReference>
<reference evidence="5 6" key="1">
    <citation type="submission" date="2017-09" db="EMBL/GenBank/DDBJ databases">
        <title>Depth-based differentiation of microbial function through sediment-hosted aquifers and enrichment of novel symbionts in the deep terrestrial subsurface.</title>
        <authorList>
            <person name="Probst A.J."/>
            <person name="Ladd B."/>
            <person name="Jarett J.K."/>
            <person name="Geller-Mcgrath D.E."/>
            <person name="Sieber C.M."/>
            <person name="Emerson J.B."/>
            <person name="Anantharaman K."/>
            <person name="Thomas B.C."/>
            <person name="Malmstrom R."/>
            <person name="Stieglmeier M."/>
            <person name="Klingl A."/>
            <person name="Woyke T."/>
            <person name="Ryan C.M."/>
            <person name="Banfield J.F."/>
        </authorList>
    </citation>
    <scope>NUCLEOTIDE SEQUENCE [LARGE SCALE GENOMIC DNA]</scope>
    <source>
        <strain evidence="5">CG11_big_fil_rev_8_21_14_0_20_37_11</strain>
    </source>
</reference>
<dbReference type="InterPro" id="IPR027806">
    <property type="entry name" value="HARBI1_dom"/>
</dbReference>